<evidence type="ECO:0000313" key="3">
    <source>
        <dbReference type="Proteomes" id="UP001159641"/>
    </source>
</evidence>
<name>A0AB34H0S5_ESCRO</name>
<organism evidence="2 3">
    <name type="scientific">Eschrichtius robustus</name>
    <name type="common">California gray whale</name>
    <name type="synonym">Eschrichtius gibbosus</name>
    <dbReference type="NCBI Taxonomy" id="9764"/>
    <lineage>
        <taxon>Eukaryota</taxon>
        <taxon>Metazoa</taxon>
        <taxon>Chordata</taxon>
        <taxon>Craniata</taxon>
        <taxon>Vertebrata</taxon>
        <taxon>Euteleostomi</taxon>
        <taxon>Mammalia</taxon>
        <taxon>Eutheria</taxon>
        <taxon>Laurasiatheria</taxon>
        <taxon>Artiodactyla</taxon>
        <taxon>Whippomorpha</taxon>
        <taxon>Cetacea</taxon>
        <taxon>Mysticeti</taxon>
        <taxon>Eschrichtiidae</taxon>
        <taxon>Eschrichtius</taxon>
    </lineage>
</organism>
<feature type="compositionally biased region" description="Gly residues" evidence="1">
    <location>
        <begin position="231"/>
        <end position="241"/>
    </location>
</feature>
<feature type="region of interest" description="Disordered" evidence="1">
    <location>
        <begin position="193"/>
        <end position="253"/>
    </location>
</feature>
<proteinExistence type="predicted"/>
<dbReference type="Proteomes" id="UP001159641">
    <property type="component" value="Unassembled WGS sequence"/>
</dbReference>
<accession>A0AB34H0S5</accession>
<evidence type="ECO:0000256" key="1">
    <source>
        <dbReference type="SAM" id="MobiDB-lite"/>
    </source>
</evidence>
<protein>
    <submittedName>
        <fullName evidence="2">Uncharacterized protein</fullName>
    </submittedName>
</protein>
<reference evidence="2 3" key="1">
    <citation type="submission" date="2022-11" db="EMBL/GenBank/DDBJ databases">
        <title>Whole genome sequence of Eschrichtius robustus ER-17-0199.</title>
        <authorList>
            <person name="Bruniche-Olsen A."/>
            <person name="Black A.N."/>
            <person name="Fields C.J."/>
            <person name="Walden K."/>
            <person name="Dewoody J.A."/>
        </authorList>
    </citation>
    <scope>NUCLEOTIDE SEQUENCE [LARGE SCALE GENOMIC DNA]</scope>
    <source>
        <strain evidence="2">ER-17-0199</strain>
        <tissue evidence="2">Blubber</tissue>
    </source>
</reference>
<dbReference type="EMBL" id="JAIQCJ010001992">
    <property type="protein sequence ID" value="KAJ8786401.1"/>
    <property type="molecule type" value="Genomic_DNA"/>
</dbReference>
<comment type="caution">
    <text evidence="2">The sequence shown here is derived from an EMBL/GenBank/DDBJ whole genome shotgun (WGS) entry which is preliminary data.</text>
</comment>
<dbReference type="AlphaFoldDB" id="A0AB34H0S5"/>
<evidence type="ECO:0000313" key="2">
    <source>
        <dbReference type="EMBL" id="KAJ8786401.1"/>
    </source>
</evidence>
<sequence>MVTSGQDSQAQGFEAWAEGTFPKVEKFSWQMREIKGFLEQGSRGYPSLARGAAQTTTRPPLLRLCSAGHSESLTKGSKVYWSQQPALPPEPGTRGAALSWVGDRAPPGRRRSPVIPGRRVGGQTSQSSAAPGSDDHHPPPDASGSMSPELAGSEAVRPGRGGHGAGLRAAAAAGAGEWGGACGGGAGFGGSCFYQGHSASRSAGATPRGGVSGFAEGRSRPEGARRARGKLGAGKRAGGGRPPRCQRSAVRAR</sequence>
<keyword evidence="3" id="KW-1185">Reference proteome</keyword>
<gene>
    <name evidence="2" type="ORF">J1605_006376</name>
</gene>
<feature type="region of interest" description="Disordered" evidence="1">
    <location>
        <begin position="82"/>
        <end position="166"/>
    </location>
</feature>